<dbReference type="GO" id="GO:0005634">
    <property type="term" value="C:nucleus"/>
    <property type="evidence" value="ECO:0007669"/>
    <property type="project" value="UniProtKB-SubCell"/>
</dbReference>
<dbReference type="InterPro" id="IPR036236">
    <property type="entry name" value="Znf_C2H2_sf"/>
</dbReference>
<dbReference type="PANTHER" id="PTHR46179:SF13">
    <property type="entry name" value="C2H2-TYPE DOMAIN-CONTAINING PROTEIN"/>
    <property type="match status" value="1"/>
</dbReference>
<evidence type="ECO:0000313" key="11">
    <source>
        <dbReference type="EMBL" id="RYP06704.1"/>
    </source>
</evidence>
<gene>
    <name evidence="11" type="ORF">DL764_003006</name>
</gene>
<keyword evidence="4" id="KW-0862">Zinc</keyword>
<dbReference type="PROSITE" id="PS00028">
    <property type="entry name" value="ZINC_FINGER_C2H2_1"/>
    <property type="match status" value="1"/>
</dbReference>
<feature type="compositionally biased region" description="Basic residues" evidence="9">
    <location>
        <begin position="185"/>
        <end position="195"/>
    </location>
</feature>
<keyword evidence="5" id="KW-0805">Transcription regulation</keyword>
<reference evidence="11 12" key="1">
    <citation type="submission" date="2018-06" db="EMBL/GenBank/DDBJ databases">
        <title>Complete Genomes of Monosporascus.</title>
        <authorList>
            <person name="Robinson A.J."/>
            <person name="Natvig D.O."/>
        </authorList>
    </citation>
    <scope>NUCLEOTIDE SEQUENCE [LARGE SCALE GENOMIC DNA]</scope>
    <source>
        <strain evidence="11 12">CBS 110550</strain>
    </source>
</reference>
<feature type="region of interest" description="Disordered" evidence="9">
    <location>
        <begin position="54"/>
        <end position="101"/>
    </location>
</feature>
<keyword evidence="7" id="KW-0539">Nucleus</keyword>
<dbReference type="Proteomes" id="UP000293360">
    <property type="component" value="Unassembled WGS sequence"/>
</dbReference>
<keyword evidence="12" id="KW-1185">Reference proteome</keyword>
<dbReference type="GO" id="GO:0006357">
    <property type="term" value="P:regulation of transcription by RNA polymerase II"/>
    <property type="evidence" value="ECO:0007669"/>
    <property type="project" value="TreeGrafter"/>
</dbReference>
<dbReference type="InterPro" id="IPR013087">
    <property type="entry name" value="Znf_C2H2_type"/>
</dbReference>
<feature type="region of interest" description="Disordered" evidence="9">
    <location>
        <begin position="1"/>
        <end position="29"/>
    </location>
</feature>
<dbReference type="SUPFAM" id="SSF57667">
    <property type="entry name" value="beta-beta-alpha zinc fingers"/>
    <property type="match status" value="1"/>
</dbReference>
<feature type="compositionally biased region" description="Polar residues" evidence="9">
    <location>
        <begin position="58"/>
        <end position="76"/>
    </location>
</feature>
<dbReference type="STRING" id="155417.A0A4Q4TKS0"/>
<evidence type="ECO:0000256" key="6">
    <source>
        <dbReference type="ARBA" id="ARBA00023163"/>
    </source>
</evidence>
<feature type="region of interest" description="Disordered" evidence="9">
    <location>
        <begin position="114"/>
        <end position="142"/>
    </location>
</feature>
<dbReference type="PROSITE" id="PS50157">
    <property type="entry name" value="ZINC_FINGER_C2H2_2"/>
    <property type="match status" value="1"/>
</dbReference>
<accession>A0A4Q4TKS0</accession>
<evidence type="ECO:0000256" key="9">
    <source>
        <dbReference type="SAM" id="MobiDB-lite"/>
    </source>
</evidence>
<evidence type="ECO:0000256" key="4">
    <source>
        <dbReference type="ARBA" id="ARBA00022833"/>
    </source>
</evidence>
<comment type="caution">
    <text evidence="11">The sequence shown here is derived from an EMBL/GenBank/DDBJ whole genome shotgun (WGS) entry which is preliminary data.</text>
</comment>
<name>A0A4Q4TKS0_9PEZI</name>
<evidence type="ECO:0000256" key="2">
    <source>
        <dbReference type="ARBA" id="ARBA00022723"/>
    </source>
</evidence>
<keyword evidence="2" id="KW-0479">Metal-binding</keyword>
<evidence type="ECO:0000256" key="5">
    <source>
        <dbReference type="ARBA" id="ARBA00023015"/>
    </source>
</evidence>
<dbReference type="EMBL" id="QJNU01000119">
    <property type="protein sequence ID" value="RYP06704.1"/>
    <property type="molecule type" value="Genomic_DNA"/>
</dbReference>
<evidence type="ECO:0000256" key="1">
    <source>
        <dbReference type="ARBA" id="ARBA00004123"/>
    </source>
</evidence>
<dbReference type="OrthoDB" id="6910977at2759"/>
<proteinExistence type="predicted"/>
<feature type="compositionally biased region" description="Polar residues" evidence="9">
    <location>
        <begin position="1"/>
        <end position="24"/>
    </location>
</feature>
<dbReference type="GO" id="GO:0008270">
    <property type="term" value="F:zinc ion binding"/>
    <property type="evidence" value="ECO:0007669"/>
    <property type="project" value="UniProtKB-KW"/>
</dbReference>
<feature type="compositionally biased region" description="Polar residues" evidence="9">
    <location>
        <begin position="116"/>
        <end position="136"/>
    </location>
</feature>
<sequence>MDAQNSLPPQDTATPHGLSASTVPQPLPALSLPNILSAEYDPFANYEPGPTSHYSHHVYTSQPSQGSMVSNNSSLAGTPCRSPDPVGRYGHPYPRMTTPTTRTKADGVVDYARASAASQYPSPRSSHAVPTSSNSYAGDGVSPGYLTELSSTTWSRSEYLPLESEHPPTGTGSLGPTLLRERRLTRAQRNQKKPRKCTTKEEANFVCEVEGCGKLFSRSYNYKAHKETHDEKREYPFPCAVPDCKKKFAYGRRLFQAIRHWNSRYTWSEPRCLQSQYETLWQLWRTICASAASPAFPIEISGEEQRLSKSYSVLYDQQMRT</sequence>
<comment type="subcellular location">
    <subcellularLocation>
        <location evidence="1">Nucleus</location>
    </subcellularLocation>
</comment>
<keyword evidence="3 8" id="KW-0863">Zinc-finger</keyword>
<evidence type="ECO:0000259" key="10">
    <source>
        <dbReference type="PROSITE" id="PS50157"/>
    </source>
</evidence>
<evidence type="ECO:0000256" key="8">
    <source>
        <dbReference type="PROSITE-ProRule" id="PRU00042"/>
    </source>
</evidence>
<protein>
    <recommendedName>
        <fullName evidence="10">C2H2-type domain-containing protein</fullName>
    </recommendedName>
</protein>
<feature type="region of interest" description="Disordered" evidence="9">
    <location>
        <begin position="160"/>
        <end position="195"/>
    </location>
</feature>
<organism evidence="11 12">
    <name type="scientific">Monosporascus ibericus</name>
    <dbReference type="NCBI Taxonomy" id="155417"/>
    <lineage>
        <taxon>Eukaryota</taxon>
        <taxon>Fungi</taxon>
        <taxon>Dikarya</taxon>
        <taxon>Ascomycota</taxon>
        <taxon>Pezizomycotina</taxon>
        <taxon>Sordariomycetes</taxon>
        <taxon>Xylariomycetidae</taxon>
        <taxon>Xylariales</taxon>
        <taxon>Xylariales incertae sedis</taxon>
        <taxon>Monosporascus</taxon>
    </lineage>
</organism>
<evidence type="ECO:0000256" key="3">
    <source>
        <dbReference type="ARBA" id="ARBA00022771"/>
    </source>
</evidence>
<dbReference type="Gene3D" id="3.30.160.60">
    <property type="entry name" value="Classic Zinc Finger"/>
    <property type="match status" value="1"/>
</dbReference>
<dbReference type="AlphaFoldDB" id="A0A4Q4TKS0"/>
<dbReference type="PANTHER" id="PTHR46179">
    <property type="entry name" value="ZINC FINGER PROTEIN"/>
    <property type="match status" value="1"/>
</dbReference>
<evidence type="ECO:0000313" key="12">
    <source>
        <dbReference type="Proteomes" id="UP000293360"/>
    </source>
</evidence>
<feature type="domain" description="C2H2-type" evidence="10">
    <location>
        <begin position="205"/>
        <end position="234"/>
    </location>
</feature>
<dbReference type="InterPro" id="IPR051061">
    <property type="entry name" value="Zinc_finger_trans_reg"/>
</dbReference>
<evidence type="ECO:0000256" key="7">
    <source>
        <dbReference type="ARBA" id="ARBA00023242"/>
    </source>
</evidence>
<keyword evidence="6" id="KW-0804">Transcription</keyword>